<gene>
    <name evidence="1" type="ORF">MLD38_028498</name>
</gene>
<name>A0ACB9N5J5_9MYRT</name>
<reference evidence="2" key="1">
    <citation type="journal article" date="2023" name="Front. Plant Sci.">
        <title>Chromosomal-level genome assembly of Melastoma candidum provides insights into trichome evolution.</title>
        <authorList>
            <person name="Zhong Y."/>
            <person name="Wu W."/>
            <person name="Sun C."/>
            <person name="Zou P."/>
            <person name="Liu Y."/>
            <person name="Dai S."/>
            <person name="Zhou R."/>
        </authorList>
    </citation>
    <scope>NUCLEOTIDE SEQUENCE [LARGE SCALE GENOMIC DNA]</scope>
</reference>
<protein>
    <submittedName>
        <fullName evidence="1">Uncharacterized protein</fullName>
    </submittedName>
</protein>
<dbReference type="Proteomes" id="UP001057402">
    <property type="component" value="Chromosome 8"/>
</dbReference>
<dbReference type="EMBL" id="CM042887">
    <property type="protein sequence ID" value="KAI4330196.1"/>
    <property type="molecule type" value="Genomic_DNA"/>
</dbReference>
<evidence type="ECO:0000313" key="1">
    <source>
        <dbReference type="EMBL" id="KAI4330196.1"/>
    </source>
</evidence>
<sequence length="221" mass="24773">MCSFEAWPARLSSINTLPIITLLHPHHIRSFKYCHPRSGHPLVTAMPVFALSEPVLQTTSSPLLPFIACNIIIFLILIGSRFGGSRGPRTTEALPVFGVRCDLKCVEVPDVEPFPSDQIACSSSQEKQREEKPELEEVCEVETNRGGENEDNGWECVHEEEKEEGDYDDDDFEGNCDDFDGCGDDELKRRIEDFIAKVNREWAAEKSMALDEPLALIMTSA</sequence>
<proteinExistence type="predicted"/>
<keyword evidence="2" id="KW-1185">Reference proteome</keyword>
<comment type="caution">
    <text evidence="1">The sequence shown here is derived from an EMBL/GenBank/DDBJ whole genome shotgun (WGS) entry which is preliminary data.</text>
</comment>
<evidence type="ECO:0000313" key="2">
    <source>
        <dbReference type="Proteomes" id="UP001057402"/>
    </source>
</evidence>
<organism evidence="1 2">
    <name type="scientific">Melastoma candidum</name>
    <dbReference type="NCBI Taxonomy" id="119954"/>
    <lineage>
        <taxon>Eukaryota</taxon>
        <taxon>Viridiplantae</taxon>
        <taxon>Streptophyta</taxon>
        <taxon>Embryophyta</taxon>
        <taxon>Tracheophyta</taxon>
        <taxon>Spermatophyta</taxon>
        <taxon>Magnoliopsida</taxon>
        <taxon>eudicotyledons</taxon>
        <taxon>Gunneridae</taxon>
        <taxon>Pentapetalae</taxon>
        <taxon>rosids</taxon>
        <taxon>malvids</taxon>
        <taxon>Myrtales</taxon>
        <taxon>Melastomataceae</taxon>
        <taxon>Melastomatoideae</taxon>
        <taxon>Melastomateae</taxon>
        <taxon>Melastoma</taxon>
    </lineage>
</organism>
<accession>A0ACB9N5J5</accession>